<keyword evidence="4" id="KW-1185">Reference proteome</keyword>
<feature type="domain" description="Glycosyl transferase family 1" evidence="1">
    <location>
        <begin position="195"/>
        <end position="353"/>
    </location>
</feature>
<gene>
    <name evidence="3" type="ORF">SUTH_01358</name>
</gene>
<dbReference type="EMBL" id="AP012547">
    <property type="protein sequence ID" value="BAO29158.1"/>
    <property type="molecule type" value="Genomic_DNA"/>
</dbReference>
<dbReference type="InterPro" id="IPR050194">
    <property type="entry name" value="Glycosyltransferase_grp1"/>
</dbReference>
<dbReference type="PANTHER" id="PTHR45947:SF3">
    <property type="entry name" value="SULFOQUINOVOSYL TRANSFERASE SQD2"/>
    <property type="match status" value="1"/>
</dbReference>
<dbReference type="Pfam" id="PF00534">
    <property type="entry name" value="Glycos_transf_1"/>
    <property type="match status" value="1"/>
</dbReference>
<evidence type="ECO:0000313" key="4">
    <source>
        <dbReference type="Proteomes" id="UP000031637"/>
    </source>
</evidence>
<dbReference type="Proteomes" id="UP000031637">
    <property type="component" value="Chromosome"/>
</dbReference>
<sequence>MLMLSDVYFPRINGVSTSIQTFRATLAALGIRVTVVAPAYAGTDGIADAATGIVRLPSHAVPLDPEDRLMQWRHLAGLDRRLASADFDLVHVQTPFAAHYAGLRLARSRGIPCVATYHTHFEEYLFHYIRFLPGSALRAAARWLAGHQCNALDAVVVPSQPMAATLRDYGVDTPLHVIPTGLPKSQFVRGDGQHFRQAWGISPERKVALFVGRAAFEKNIGFLLEMAALASWQQPQLMLVIAGEGPALPALRRQAAALQLDDHVRFVGYLPREGGLRDCYAAADVFTFASQTETQGLVLLEAMAIGLPVLAIPALGAAEIILPRRGAVAAATTPDAFAAQLVALFQHPAELATLADAAIAFAREWDAATQGARLAALYRELVRAPMTADCILPLATSP</sequence>
<dbReference type="PANTHER" id="PTHR45947">
    <property type="entry name" value="SULFOQUINOVOSYL TRANSFERASE SQD2"/>
    <property type="match status" value="1"/>
</dbReference>
<dbReference type="Pfam" id="PF13439">
    <property type="entry name" value="Glyco_transf_4"/>
    <property type="match status" value="1"/>
</dbReference>
<dbReference type="STRING" id="1223802.SUTH_01358"/>
<feature type="domain" description="Glycosyltransferase subfamily 4-like N-terminal" evidence="2">
    <location>
        <begin position="12"/>
        <end position="182"/>
    </location>
</feature>
<organism evidence="3 4">
    <name type="scientific">Sulfuritalea hydrogenivorans sk43H</name>
    <dbReference type="NCBI Taxonomy" id="1223802"/>
    <lineage>
        <taxon>Bacteria</taxon>
        <taxon>Pseudomonadati</taxon>
        <taxon>Pseudomonadota</taxon>
        <taxon>Betaproteobacteria</taxon>
        <taxon>Nitrosomonadales</taxon>
        <taxon>Sterolibacteriaceae</taxon>
        <taxon>Sulfuritalea</taxon>
    </lineage>
</organism>
<dbReference type="GO" id="GO:0016757">
    <property type="term" value="F:glycosyltransferase activity"/>
    <property type="evidence" value="ECO:0007669"/>
    <property type="project" value="InterPro"/>
</dbReference>
<dbReference type="SUPFAM" id="SSF53756">
    <property type="entry name" value="UDP-Glycosyltransferase/glycogen phosphorylase"/>
    <property type="match status" value="1"/>
</dbReference>
<dbReference type="InterPro" id="IPR028098">
    <property type="entry name" value="Glyco_trans_4-like_N"/>
</dbReference>
<accession>W0SHB3</accession>
<keyword evidence="3" id="KW-0808">Transferase</keyword>
<dbReference type="InterPro" id="IPR001296">
    <property type="entry name" value="Glyco_trans_1"/>
</dbReference>
<dbReference type="Gene3D" id="3.40.50.2000">
    <property type="entry name" value="Glycogen Phosphorylase B"/>
    <property type="match status" value="2"/>
</dbReference>
<dbReference type="KEGG" id="shd:SUTH_01358"/>
<protein>
    <submittedName>
        <fullName evidence="3">Glycosyltransferase</fullName>
    </submittedName>
</protein>
<dbReference type="AlphaFoldDB" id="W0SHB3"/>
<proteinExistence type="predicted"/>
<reference evidence="3 4" key="1">
    <citation type="journal article" date="2014" name="Syst. Appl. Microbiol.">
        <title>Complete genomes of freshwater sulfur oxidizers Sulfuricella denitrificans skB26 and Sulfuritalea hydrogenivorans sk43H: genetic insights into the sulfur oxidation pathway of betaproteobacteria.</title>
        <authorList>
            <person name="Watanabe T."/>
            <person name="Kojima H."/>
            <person name="Fukui M."/>
        </authorList>
    </citation>
    <scope>NUCLEOTIDE SEQUENCE [LARGE SCALE GENOMIC DNA]</scope>
    <source>
        <strain evidence="3">DSM22779</strain>
    </source>
</reference>
<dbReference type="HOGENOM" id="CLU_009583_2_0_4"/>
<name>W0SHB3_9PROT</name>
<evidence type="ECO:0000313" key="3">
    <source>
        <dbReference type="EMBL" id="BAO29158.1"/>
    </source>
</evidence>
<evidence type="ECO:0000259" key="1">
    <source>
        <dbReference type="Pfam" id="PF00534"/>
    </source>
</evidence>
<evidence type="ECO:0000259" key="2">
    <source>
        <dbReference type="Pfam" id="PF13439"/>
    </source>
</evidence>